<gene>
    <name evidence="2" type="ORF">AC579_964</name>
</gene>
<sequence length="379" mass="43065">MSYISILNPRSRSLWPNAYQRPRHLTELMANMNADAAVPSAEQPDPSRKAVGSTWLARYNQQSWPVVLCGENEPPEAFTKTCPKNSSSRPAILLGKHKYIWVHVNQLDEYVPSHDYLNGTTKFSPEDLQPDDDDLTKIEKFRQIAFRRDAPEMKDNAYWNNFILQQSAARRIEKQMAAGKKRKRAKTSTLDEDGNNSVFPFRTGYNKPQSSYSVIDLDESSSDKSNGYITPASPVPRHNSMQAKGSKKDETIEIDDRTDSESEVSSDESVSREDSCHVIVGQTKKPFVVHQKHLRGCDYLLALLEKNSHSGGYLIDLSNDQRAIERKVSTKDFERIVHFMKTRDIGSSLQRILEESYDLRSHVYGGLIENSMAGKRGFD</sequence>
<proteinExistence type="predicted"/>
<feature type="region of interest" description="Disordered" evidence="1">
    <location>
        <begin position="174"/>
        <end position="204"/>
    </location>
</feature>
<feature type="region of interest" description="Disordered" evidence="1">
    <location>
        <begin position="217"/>
        <end position="269"/>
    </location>
</feature>
<dbReference type="Proteomes" id="UP000073492">
    <property type="component" value="Unassembled WGS sequence"/>
</dbReference>
<evidence type="ECO:0000313" key="2">
    <source>
        <dbReference type="EMBL" id="KXT18362.1"/>
    </source>
</evidence>
<accession>A0A139IUR3</accession>
<dbReference type="EMBL" id="LFZO01000008">
    <property type="protein sequence ID" value="KXT18362.1"/>
    <property type="molecule type" value="Genomic_DNA"/>
</dbReference>
<feature type="compositionally biased region" description="Basic and acidic residues" evidence="1">
    <location>
        <begin position="246"/>
        <end position="260"/>
    </location>
</feature>
<dbReference type="AlphaFoldDB" id="A0A139IUR3"/>
<dbReference type="OrthoDB" id="3825471at2759"/>
<name>A0A139IUR3_9PEZI</name>
<reference evidence="2 3" key="1">
    <citation type="submission" date="2015-07" db="EMBL/GenBank/DDBJ databases">
        <title>Comparative genomics of the Sigatoka disease complex on banana suggests a link between parallel evolutionary changes in Pseudocercospora fijiensis and Pseudocercospora eumusae and increased virulence on the banana host.</title>
        <authorList>
            <person name="Chang T.-C."/>
            <person name="Salvucci A."/>
            <person name="Crous P.W."/>
            <person name="Stergiopoulos I."/>
        </authorList>
    </citation>
    <scope>NUCLEOTIDE SEQUENCE [LARGE SCALE GENOMIC DNA]</scope>
    <source>
        <strain evidence="2 3">CBS 116634</strain>
    </source>
</reference>
<keyword evidence="3" id="KW-1185">Reference proteome</keyword>
<organism evidence="2 3">
    <name type="scientific">Pseudocercospora musae</name>
    <dbReference type="NCBI Taxonomy" id="113226"/>
    <lineage>
        <taxon>Eukaryota</taxon>
        <taxon>Fungi</taxon>
        <taxon>Dikarya</taxon>
        <taxon>Ascomycota</taxon>
        <taxon>Pezizomycotina</taxon>
        <taxon>Dothideomycetes</taxon>
        <taxon>Dothideomycetidae</taxon>
        <taxon>Mycosphaerellales</taxon>
        <taxon>Mycosphaerellaceae</taxon>
        <taxon>Pseudocercospora</taxon>
    </lineage>
</organism>
<comment type="caution">
    <text evidence="2">The sequence shown here is derived from an EMBL/GenBank/DDBJ whole genome shotgun (WGS) entry which is preliminary data.</text>
</comment>
<protein>
    <submittedName>
        <fullName evidence="2">Uncharacterized protein</fullName>
    </submittedName>
</protein>
<evidence type="ECO:0000313" key="3">
    <source>
        <dbReference type="Proteomes" id="UP000073492"/>
    </source>
</evidence>
<evidence type="ECO:0000256" key="1">
    <source>
        <dbReference type="SAM" id="MobiDB-lite"/>
    </source>
</evidence>